<evidence type="ECO:0000313" key="6">
    <source>
        <dbReference type="Proteomes" id="UP000466523"/>
    </source>
</evidence>
<dbReference type="EMBL" id="LFOE01000028">
    <property type="protein sequence ID" value="OBY30593.1"/>
    <property type="molecule type" value="Genomic_DNA"/>
</dbReference>
<dbReference type="STRING" id="354243.BST28_01795"/>
<comment type="caution">
    <text evidence="2">The sequence shown here is derived from an EMBL/GenBank/DDBJ whole genome shotgun (WGS) entry which is preliminary data.</text>
</comment>
<evidence type="ECO:0000313" key="2">
    <source>
        <dbReference type="EMBL" id="OBY30593.1"/>
    </source>
</evidence>
<evidence type="ECO:0000313" key="3">
    <source>
        <dbReference type="EMBL" id="ORA82944.1"/>
    </source>
</evidence>
<reference evidence="1 6" key="3">
    <citation type="submission" date="2020-01" db="EMBL/GenBank/DDBJ databases">
        <authorList>
            <person name="Sanchez-Estrada R."/>
            <person name="Gonzalez-Y-Merchand J.A."/>
            <person name="Rivera-Gutierrez S."/>
        </authorList>
    </citation>
    <scope>NUCLEOTIDE SEQUENCE [LARGE SCALE GENOMIC DNA]</scope>
    <source>
        <strain evidence="1 6">CST 7247</strain>
    </source>
</reference>
<evidence type="ECO:0000313" key="4">
    <source>
        <dbReference type="Proteomes" id="UP000092668"/>
    </source>
</evidence>
<dbReference type="RefSeq" id="WP_019734837.1">
    <property type="nucleotide sequence ID" value="NZ_JAACYR010000058.1"/>
</dbReference>
<evidence type="ECO:0000313" key="1">
    <source>
        <dbReference type="EMBL" id="NDJ90651.1"/>
    </source>
</evidence>
<organism evidence="2 4">
    <name type="scientific">Mycolicibacter kumamotonensis</name>
    <dbReference type="NCBI Taxonomy" id="354243"/>
    <lineage>
        <taxon>Bacteria</taxon>
        <taxon>Bacillati</taxon>
        <taxon>Actinomycetota</taxon>
        <taxon>Actinomycetes</taxon>
        <taxon>Mycobacteriales</taxon>
        <taxon>Mycobacteriaceae</taxon>
        <taxon>Mycolicibacter</taxon>
    </lineage>
</organism>
<reference evidence="2 4" key="1">
    <citation type="submission" date="2015-06" db="EMBL/GenBank/DDBJ databases">
        <title>Genome sequence of Mycobacterium kumamotonense strain Roo.</title>
        <authorList>
            <person name="Greninger A.L."/>
            <person name="Cunningham G."/>
            <person name="Miller S."/>
        </authorList>
    </citation>
    <scope>NUCLEOTIDE SEQUENCE [LARGE SCALE GENOMIC DNA]</scope>
    <source>
        <strain evidence="2 4">Roo</strain>
    </source>
</reference>
<dbReference type="EMBL" id="JAACYR010000058">
    <property type="protein sequence ID" value="NDJ90651.1"/>
    <property type="molecule type" value="Genomic_DNA"/>
</dbReference>
<accession>A0A1B8SCX5</accession>
<name>A0A1B8SCX5_9MYCO</name>
<evidence type="ECO:0000313" key="5">
    <source>
        <dbReference type="Proteomes" id="UP000192713"/>
    </source>
</evidence>
<dbReference type="Proteomes" id="UP000466523">
    <property type="component" value="Unassembled WGS sequence"/>
</dbReference>
<gene>
    <name evidence="2" type="ORF">ACT18_16720</name>
    <name evidence="3" type="ORF">BST28_01795</name>
    <name evidence="1" type="ORF">GWR20_16060</name>
</gene>
<dbReference type="Proteomes" id="UP000092668">
    <property type="component" value="Unassembled WGS sequence"/>
</dbReference>
<sequence>MTILGYALSCARFHPHALVVRTAHAVWASAQLPGELGQNLPTTAHFEQASSLVAAEALAQAVPAVQQIGEDRERFFDFWESGVVLELAA</sequence>
<dbReference type="Proteomes" id="UP000192713">
    <property type="component" value="Unassembled WGS sequence"/>
</dbReference>
<keyword evidence="4" id="KW-1185">Reference proteome</keyword>
<dbReference type="PATRIC" id="fig|354243.3.peg.3460"/>
<dbReference type="AlphaFoldDB" id="A0A1B8SCX5"/>
<dbReference type="EMBL" id="MVHU01000002">
    <property type="protein sequence ID" value="ORA82944.1"/>
    <property type="molecule type" value="Genomic_DNA"/>
</dbReference>
<protein>
    <submittedName>
        <fullName evidence="2">Uncharacterized protein</fullName>
    </submittedName>
</protein>
<proteinExistence type="predicted"/>
<reference evidence="3 5" key="2">
    <citation type="submission" date="2017-02" db="EMBL/GenBank/DDBJ databases">
        <title>The new phylogeny of genus Mycobacterium.</title>
        <authorList>
            <person name="Tortoli E."/>
            <person name="Trovato A."/>
            <person name="Cirillo D.M."/>
        </authorList>
    </citation>
    <scope>NUCLEOTIDE SEQUENCE [LARGE SCALE GENOMIC DNA]</scope>
    <source>
        <strain evidence="3 5">DSM 45093</strain>
    </source>
</reference>
<dbReference type="OrthoDB" id="180193at2"/>